<feature type="transmembrane region" description="Helical" evidence="7">
    <location>
        <begin position="180"/>
        <end position="196"/>
    </location>
</feature>
<feature type="transmembrane region" description="Helical" evidence="7">
    <location>
        <begin position="46"/>
        <end position="67"/>
    </location>
</feature>
<comment type="caution">
    <text evidence="8">The sequence shown here is derived from an EMBL/GenBank/DDBJ whole genome shotgun (WGS) entry which is preliminary data.</text>
</comment>
<dbReference type="STRING" id="1797469.A3F08_02670"/>
<evidence type="ECO:0000256" key="6">
    <source>
        <dbReference type="ARBA" id="ARBA00023136"/>
    </source>
</evidence>
<keyword evidence="6 7" id="KW-0472">Membrane</keyword>
<dbReference type="Pfam" id="PF01790">
    <property type="entry name" value="LGT"/>
    <property type="match status" value="1"/>
</dbReference>
<dbReference type="EMBL" id="MEZV01000056">
    <property type="protein sequence ID" value="OGD65551.1"/>
    <property type="molecule type" value="Genomic_DNA"/>
</dbReference>
<dbReference type="GO" id="GO:0005886">
    <property type="term" value="C:plasma membrane"/>
    <property type="evidence" value="ECO:0007669"/>
    <property type="project" value="InterPro"/>
</dbReference>
<evidence type="ECO:0000256" key="5">
    <source>
        <dbReference type="ARBA" id="ARBA00022989"/>
    </source>
</evidence>
<feature type="transmembrane region" description="Helical" evidence="7">
    <location>
        <begin position="13"/>
        <end position="34"/>
    </location>
</feature>
<keyword evidence="3" id="KW-0808">Transferase</keyword>
<evidence type="ECO:0000256" key="7">
    <source>
        <dbReference type="SAM" id="Phobius"/>
    </source>
</evidence>
<reference evidence="8 9" key="1">
    <citation type="journal article" date="2016" name="Nat. Commun.">
        <title>Thousands of microbial genomes shed light on interconnected biogeochemical processes in an aquifer system.</title>
        <authorList>
            <person name="Anantharaman K."/>
            <person name="Brown C.T."/>
            <person name="Hug L.A."/>
            <person name="Sharon I."/>
            <person name="Castelle C.J."/>
            <person name="Probst A.J."/>
            <person name="Thomas B.C."/>
            <person name="Singh A."/>
            <person name="Wilkins M.J."/>
            <person name="Karaoz U."/>
            <person name="Brodie E.L."/>
            <person name="Williams K.H."/>
            <person name="Hubbard S.S."/>
            <person name="Banfield J.F."/>
        </authorList>
    </citation>
    <scope>NUCLEOTIDE SEQUENCE [LARGE SCALE GENOMIC DNA]</scope>
</reference>
<keyword evidence="4 7" id="KW-0812">Transmembrane</keyword>
<keyword evidence="2" id="KW-1003">Cell membrane</keyword>
<dbReference type="GO" id="GO:0008961">
    <property type="term" value="F:phosphatidylglycerol-prolipoprotein diacylglyceryl transferase activity"/>
    <property type="evidence" value="ECO:0007669"/>
    <property type="project" value="InterPro"/>
</dbReference>
<comment type="similarity">
    <text evidence="1">Belongs to the Lgt family.</text>
</comment>
<feature type="transmembrane region" description="Helical" evidence="7">
    <location>
        <begin position="110"/>
        <end position="128"/>
    </location>
</feature>
<protein>
    <recommendedName>
        <fullName evidence="10">Phosphatidylglycerol--prolipoprotein diacylglyceryl transferase</fullName>
    </recommendedName>
</protein>
<evidence type="ECO:0000313" key="9">
    <source>
        <dbReference type="Proteomes" id="UP000176451"/>
    </source>
</evidence>
<feature type="transmembrane region" description="Helical" evidence="7">
    <location>
        <begin position="79"/>
        <end position="103"/>
    </location>
</feature>
<dbReference type="PANTHER" id="PTHR30589:SF0">
    <property type="entry name" value="PHOSPHATIDYLGLYCEROL--PROLIPOPROTEIN DIACYLGLYCERYL TRANSFERASE"/>
    <property type="match status" value="1"/>
</dbReference>
<feature type="transmembrane region" description="Helical" evidence="7">
    <location>
        <begin position="148"/>
        <end position="168"/>
    </location>
</feature>
<evidence type="ECO:0000256" key="2">
    <source>
        <dbReference type="ARBA" id="ARBA00022475"/>
    </source>
</evidence>
<evidence type="ECO:0008006" key="10">
    <source>
        <dbReference type="Google" id="ProtNLM"/>
    </source>
</evidence>
<dbReference type="PANTHER" id="PTHR30589">
    <property type="entry name" value="PROLIPOPROTEIN DIACYLGLYCERYL TRANSFERASE"/>
    <property type="match status" value="1"/>
</dbReference>
<sequence length="236" mass="26834">MYPILFSIGGVNFYSYGLLASIAFFSGALLIINLAKKNKLYYPQLFDHLLWLFLAALFGARLSYFIVYNNQFNYWYEFFYLWNGGMISYGGMLGVLLAAVYIFKKDRLKWLDIIGLAFLLGVFFWRIGCVLTGDHPQIPYSGFLSINGEFPAILIESLLGIIGFAIFFKLFDKLKKIPGLVFFQIILFYGLVRIFVDNFRIDPEMIGLSTGQVVGMLLVVAALIGIILIRKKSNVT</sequence>
<evidence type="ECO:0000313" key="8">
    <source>
        <dbReference type="EMBL" id="OGD65551.1"/>
    </source>
</evidence>
<dbReference type="AlphaFoldDB" id="A0A1F5EDX0"/>
<dbReference type="InterPro" id="IPR001640">
    <property type="entry name" value="Lgt"/>
</dbReference>
<dbReference type="GO" id="GO:0042158">
    <property type="term" value="P:lipoprotein biosynthetic process"/>
    <property type="evidence" value="ECO:0007669"/>
    <property type="project" value="InterPro"/>
</dbReference>
<dbReference type="Proteomes" id="UP000176451">
    <property type="component" value="Unassembled WGS sequence"/>
</dbReference>
<keyword evidence="5 7" id="KW-1133">Transmembrane helix</keyword>
<gene>
    <name evidence="8" type="ORF">A3F08_02670</name>
</gene>
<evidence type="ECO:0000256" key="3">
    <source>
        <dbReference type="ARBA" id="ARBA00022679"/>
    </source>
</evidence>
<proteinExistence type="inferred from homology"/>
<accession>A0A1F5EDX0</accession>
<name>A0A1F5EDX0_9BACT</name>
<feature type="transmembrane region" description="Helical" evidence="7">
    <location>
        <begin position="208"/>
        <end position="229"/>
    </location>
</feature>
<evidence type="ECO:0000256" key="1">
    <source>
        <dbReference type="ARBA" id="ARBA00007150"/>
    </source>
</evidence>
<organism evidence="8 9">
    <name type="scientific">Candidatus Berkelbacteria bacterium RIFCSPHIGHO2_12_FULL_36_9</name>
    <dbReference type="NCBI Taxonomy" id="1797469"/>
    <lineage>
        <taxon>Bacteria</taxon>
        <taxon>Candidatus Berkelbacteria</taxon>
    </lineage>
</organism>
<evidence type="ECO:0000256" key="4">
    <source>
        <dbReference type="ARBA" id="ARBA00022692"/>
    </source>
</evidence>